<dbReference type="PANTHER" id="PTHR35041:SF6">
    <property type="entry name" value="FORMYLMETHIONINE DEFORMYLASE-LIKE PROTEIN-RELATED"/>
    <property type="match status" value="1"/>
</dbReference>
<feature type="transmembrane region" description="Helical" evidence="1">
    <location>
        <begin position="60"/>
        <end position="85"/>
    </location>
</feature>
<evidence type="ECO:0000313" key="2">
    <source>
        <dbReference type="EMBL" id="KAF7364177.1"/>
    </source>
</evidence>
<evidence type="ECO:0000313" key="3">
    <source>
        <dbReference type="Proteomes" id="UP000623467"/>
    </source>
</evidence>
<dbReference type="AlphaFoldDB" id="A0A8H6YSQ2"/>
<keyword evidence="1" id="KW-1133">Transmembrane helix</keyword>
<keyword evidence="1" id="KW-0472">Membrane</keyword>
<comment type="caution">
    <text evidence="2">The sequence shown here is derived from an EMBL/GenBank/DDBJ whole genome shotgun (WGS) entry which is preliminary data.</text>
</comment>
<accession>A0A8H6YSQ2</accession>
<organism evidence="2 3">
    <name type="scientific">Mycena sanguinolenta</name>
    <dbReference type="NCBI Taxonomy" id="230812"/>
    <lineage>
        <taxon>Eukaryota</taxon>
        <taxon>Fungi</taxon>
        <taxon>Dikarya</taxon>
        <taxon>Basidiomycota</taxon>
        <taxon>Agaricomycotina</taxon>
        <taxon>Agaricomycetes</taxon>
        <taxon>Agaricomycetidae</taxon>
        <taxon>Agaricales</taxon>
        <taxon>Marasmiineae</taxon>
        <taxon>Mycenaceae</taxon>
        <taxon>Mycena</taxon>
    </lineage>
</organism>
<dbReference type="Proteomes" id="UP000623467">
    <property type="component" value="Unassembled WGS sequence"/>
</dbReference>
<dbReference type="PANTHER" id="PTHR35041">
    <property type="entry name" value="MEDIATOR OF RNA POLYMERASE II TRANSCRIPTION SUBUNIT 1"/>
    <property type="match status" value="1"/>
</dbReference>
<protein>
    <submittedName>
        <fullName evidence="2">Uncharacterized protein</fullName>
    </submittedName>
</protein>
<keyword evidence="3" id="KW-1185">Reference proteome</keyword>
<dbReference type="EMBL" id="JACAZH010000007">
    <property type="protein sequence ID" value="KAF7364177.1"/>
    <property type="molecule type" value="Genomic_DNA"/>
</dbReference>
<keyword evidence="1" id="KW-0812">Transmembrane</keyword>
<proteinExistence type="predicted"/>
<dbReference type="OrthoDB" id="3198553at2759"/>
<evidence type="ECO:0000256" key="1">
    <source>
        <dbReference type="SAM" id="Phobius"/>
    </source>
</evidence>
<feature type="transmembrane region" description="Helical" evidence="1">
    <location>
        <begin position="441"/>
        <end position="463"/>
    </location>
</feature>
<gene>
    <name evidence="2" type="ORF">MSAN_01077000</name>
</gene>
<sequence length="534" mass="56950">MERASSQSRHGHYVPLLKIVLAWVSALALASGHHAFYASLNKHPVTSGTTASLLVHSQAGASAIGTAFAFIVSSLLAVSAGTAFLQCAWRVVRKRAISISGLNAMWSSPTNMFAFMSLDFWRTAQGIAIVSGLAWTLPLIVTFAPGTLTVETDVTTVSSSCQVPAFDWGATGLLYDVIDSASIPYNTPSSLIQQIVGATFLGGQPLPATSPCGRNYSYLVSTNGPSYSCSVGAHNTDLSTLFSPPPYFAAKTDITAPSSENQFINWDFQAHYTNYTNKAPVADGGNNITCIAYNSTYNLAGQMSPNISGQAGFLIPDSDPLVHTAWYNATASYYAILDSIAAYAIGSVIPQDGLAAVSVTYTPSTIQLGQMQMMQTAGTSLAALNFTWIPIEDIPPIFESLLQNITLSILTGAADRSQSTMTTCVYSDNNTHFVYNKRPLWLIYGLGLGVALLCDFFGIIALFQNRAFGGATGSNFGDFLAATRNPELNELNLNEPGRIRLKYGPVMSEGGRYAFGRPDNLAVGGKERSLLGSM</sequence>
<reference evidence="2" key="1">
    <citation type="submission" date="2020-05" db="EMBL/GenBank/DDBJ databases">
        <title>Mycena genomes resolve the evolution of fungal bioluminescence.</title>
        <authorList>
            <person name="Tsai I.J."/>
        </authorList>
    </citation>
    <scope>NUCLEOTIDE SEQUENCE</scope>
    <source>
        <strain evidence="2">160909Yilan</strain>
    </source>
</reference>
<feature type="transmembrane region" description="Helical" evidence="1">
    <location>
        <begin position="20"/>
        <end position="40"/>
    </location>
</feature>
<name>A0A8H6YSQ2_9AGAR</name>